<dbReference type="AlphaFoldDB" id="A0A919N499"/>
<dbReference type="EMBL" id="BOMW01000016">
    <property type="protein sequence ID" value="GIF04081.1"/>
    <property type="molecule type" value="Genomic_DNA"/>
</dbReference>
<name>A0A919N499_9ACTN</name>
<proteinExistence type="predicted"/>
<evidence type="ECO:0000313" key="1">
    <source>
        <dbReference type="EMBL" id="GIF04081.1"/>
    </source>
</evidence>
<evidence type="ECO:0000313" key="2">
    <source>
        <dbReference type="Proteomes" id="UP000629619"/>
    </source>
</evidence>
<organism evidence="1 2">
    <name type="scientific">Actinoplanes siamensis</name>
    <dbReference type="NCBI Taxonomy" id="1223317"/>
    <lineage>
        <taxon>Bacteria</taxon>
        <taxon>Bacillati</taxon>
        <taxon>Actinomycetota</taxon>
        <taxon>Actinomycetes</taxon>
        <taxon>Micromonosporales</taxon>
        <taxon>Micromonosporaceae</taxon>
        <taxon>Actinoplanes</taxon>
    </lineage>
</organism>
<protein>
    <submittedName>
        <fullName evidence="1">Uncharacterized protein</fullName>
    </submittedName>
</protein>
<reference evidence="1" key="1">
    <citation type="submission" date="2021-01" db="EMBL/GenBank/DDBJ databases">
        <title>Whole genome shotgun sequence of Actinoplanes siamensis NBRC 109076.</title>
        <authorList>
            <person name="Komaki H."/>
            <person name="Tamura T."/>
        </authorList>
    </citation>
    <scope>NUCLEOTIDE SEQUENCE</scope>
    <source>
        <strain evidence="1">NBRC 109076</strain>
    </source>
</reference>
<dbReference type="Proteomes" id="UP000629619">
    <property type="component" value="Unassembled WGS sequence"/>
</dbReference>
<gene>
    <name evidence="1" type="ORF">Asi03nite_16190</name>
</gene>
<accession>A0A919N499</accession>
<dbReference type="RefSeq" id="WP_203677782.1">
    <property type="nucleotide sequence ID" value="NZ_BOMW01000016.1"/>
</dbReference>
<comment type="caution">
    <text evidence="1">The sequence shown here is derived from an EMBL/GenBank/DDBJ whole genome shotgun (WGS) entry which is preliminary data.</text>
</comment>
<sequence>MPLLRIQLDSDRNTARRVLELHQAGKVHHETRDAARDEVWRRGRTPAAEPVFIGTTNGEPVRLLYDVEVYLDTTR</sequence>
<keyword evidence="2" id="KW-1185">Reference proteome</keyword>